<evidence type="ECO:0000256" key="1">
    <source>
        <dbReference type="ARBA" id="ARBA00022729"/>
    </source>
</evidence>
<comment type="caution">
    <text evidence="7">The sequence shown here is derived from an EMBL/GenBank/DDBJ whole genome shotgun (WGS) entry which is preliminary data.</text>
</comment>
<dbReference type="SUPFAM" id="SSF141488">
    <property type="entry name" value="YdhA-like"/>
    <property type="match status" value="1"/>
</dbReference>
<dbReference type="AlphaFoldDB" id="A0A849PBG9"/>
<dbReference type="EMBL" id="JABGBN010000007">
    <property type="protein sequence ID" value="NOL52247.1"/>
    <property type="molecule type" value="Genomic_DNA"/>
</dbReference>
<dbReference type="Gene3D" id="2.40.128.200">
    <property type="match status" value="1"/>
</dbReference>
<dbReference type="Pfam" id="PF09864">
    <property type="entry name" value="MliC"/>
    <property type="match status" value="1"/>
</dbReference>
<feature type="domain" description="C-type lysozyme inhibitor" evidence="6">
    <location>
        <begin position="48"/>
        <end position="116"/>
    </location>
</feature>
<evidence type="ECO:0000256" key="3">
    <source>
        <dbReference type="ARBA" id="ARBA00023139"/>
    </source>
</evidence>
<keyword evidence="3" id="KW-0564">Palmitate</keyword>
<gene>
    <name evidence="7" type="ORF">HKX39_08735</name>
</gene>
<dbReference type="RefSeq" id="WP_171680939.1">
    <property type="nucleotide sequence ID" value="NZ_JABGBN010000007.1"/>
</dbReference>
<evidence type="ECO:0000313" key="7">
    <source>
        <dbReference type="EMBL" id="NOL52247.1"/>
    </source>
</evidence>
<evidence type="ECO:0000259" key="6">
    <source>
        <dbReference type="Pfam" id="PF09864"/>
    </source>
</evidence>
<keyword evidence="4" id="KW-0449">Lipoprotein</keyword>
<keyword evidence="2" id="KW-0472">Membrane</keyword>
<dbReference type="InterPro" id="IPR036328">
    <property type="entry name" value="MliC_sf"/>
</dbReference>
<sequence>MMKKFSQLAFVTGLAVFASTAVYASSSSSDKVAKAGETATQDVQKITYACKDNKNFQVVFVNGEKNAYAVITQMEEVLPLEQTTSASGAVFKAMGEDYNYELVTKGDKAFLNAGDQVVYEECTVANTAKLGK</sequence>
<keyword evidence="1 5" id="KW-0732">Signal</keyword>
<dbReference type="InterPro" id="IPR018660">
    <property type="entry name" value="MliC"/>
</dbReference>
<reference evidence="7 8" key="1">
    <citation type="submission" date="2020-05" db="EMBL/GenBank/DDBJ databases">
        <authorList>
            <person name="Niu N."/>
        </authorList>
    </citation>
    <scope>NUCLEOTIDE SEQUENCE [LARGE SCALE GENOMIC DNA]</scope>
    <source>
        <strain evidence="7 8">3340-03</strain>
    </source>
</reference>
<keyword evidence="8" id="KW-1185">Reference proteome</keyword>
<evidence type="ECO:0000256" key="4">
    <source>
        <dbReference type="ARBA" id="ARBA00023288"/>
    </source>
</evidence>
<evidence type="ECO:0000313" key="8">
    <source>
        <dbReference type="Proteomes" id="UP000537862"/>
    </source>
</evidence>
<protein>
    <submittedName>
        <fullName evidence="7">Lysozyme inhibitor</fullName>
    </submittedName>
</protein>
<dbReference type="Proteomes" id="UP000537862">
    <property type="component" value="Unassembled WGS sequence"/>
</dbReference>
<evidence type="ECO:0000256" key="2">
    <source>
        <dbReference type="ARBA" id="ARBA00023136"/>
    </source>
</evidence>
<organism evidence="7 8">
    <name type="scientific">Pelistega suis</name>
    <dbReference type="NCBI Taxonomy" id="1631957"/>
    <lineage>
        <taxon>Bacteria</taxon>
        <taxon>Pseudomonadati</taxon>
        <taxon>Pseudomonadota</taxon>
        <taxon>Betaproteobacteria</taxon>
        <taxon>Burkholderiales</taxon>
        <taxon>Alcaligenaceae</taxon>
        <taxon>Pelistega</taxon>
    </lineage>
</organism>
<proteinExistence type="predicted"/>
<feature type="chain" id="PRO_5032675128" evidence="5">
    <location>
        <begin position="25"/>
        <end position="132"/>
    </location>
</feature>
<evidence type="ECO:0000256" key="5">
    <source>
        <dbReference type="SAM" id="SignalP"/>
    </source>
</evidence>
<accession>A0A849PBG9</accession>
<feature type="signal peptide" evidence="5">
    <location>
        <begin position="1"/>
        <end position="24"/>
    </location>
</feature>
<name>A0A849PBG9_9BURK</name>